<dbReference type="Gene3D" id="3.30.1780.10">
    <property type="entry name" value="ornithine cyclodeaminase, domain 1"/>
    <property type="match status" value="1"/>
</dbReference>
<proteinExistence type="predicted"/>
<dbReference type="OrthoDB" id="9792005at2"/>
<dbReference type="PANTHER" id="PTHR13812:SF19">
    <property type="entry name" value="KETIMINE REDUCTASE MU-CRYSTALLIN"/>
    <property type="match status" value="1"/>
</dbReference>
<dbReference type="RefSeq" id="WP_146431371.1">
    <property type="nucleotide sequence ID" value="NZ_SJPF01000002.1"/>
</dbReference>
<keyword evidence="2" id="KW-1185">Reference proteome</keyword>
<accession>A0A5C5VAD0</accession>
<dbReference type="InterPro" id="IPR003462">
    <property type="entry name" value="ODC_Mu_crystall"/>
</dbReference>
<dbReference type="EMBL" id="SJPF01000002">
    <property type="protein sequence ID" value="TWT34809.1"/>
    <property type="molecule type" value="Genomic_DNA"/>
</dbReference>
<dbReference type="AlphaFoldDB" id="A0A5C5VAD0"/>
<evidence type="ECO:0000313" key="1">
    <source>
        <dbReference type="EMBL" id="TWT34809.1"/>
    </source>
</evidence>
<protein>
    <submittedName>
        <fullName evidence="1">Ornithine cyclodeaminase</fullName>
    </submittedName>
</protein>
<name>A0A5C5VAD0_9BACT</name>
<dbReference type="SUPFAM" id="SSF51735">
    <property type="entry name" value="NAD(P)-binding Rossmann-fold domains"/>
    <property type="match status" value="1"/>
</dbReference>
<dbReference type="Proteomes" id="UP000318878">
    <property type="component" value="Unassembled WGS sequence"/>
</dbReference>
<dbReference type="InterPro" id="IPR023401">
    <property type="entry name" value="ODC_N"/>
</dbReference>
<dbReference type="InterPro" id="IPR036291">
    <property type="entry name" value="NAD(P)-bd_dom_sf"/>
</dbReference>
<sequence>MAPRFYRESEVAQVLDMSTAVEAVDECLKQLAIGGAENVPRRRSRTSGFVLHSMSATAGYLNVAGWKEYATTKSGHRFHVGLYDCESGLIKAVIEADRLGQMRTGAATGVAARYLAPGPITQMGLFGAGWQAEAQLEAIKAVHPLTRAFVYSRDETRRQSFAARMSDQLQVEIIPVHDPREAVEDLPLVITATASKTPVFDGSLLAEGALVCAMGSNWLQKAELDVNALRLADNVVCDSIEACKLEAGDFVEAQEQGYFDWDKPVELGAVLANLAVGRNNKDSVVIFKSVGLAIEDVALAEKFYQRAISNPGLGCSLPF</sequence>
<dbReference type="PIRSF" id="PIRSF001439">
    <property type="entry name" value="CryM"/>
    <property type="match status" value="1"/>
</dbReference>
<dbReference type="Pfam" id="PF02423">
    <property type="entry name" value="OCD_Mu_crystall"/>
    <property type="match status" value="1"/>
</dbReference>
<dbReference type="GO" id="GO:0005737">
    <property type="term" value="C:cytoplasm"/>
    <property type="evidence" value="ECO:0007669"/>
    <property type="project" value="TreeGrafter"/>
</dbReference>
<reference evidence="1 2" key="1">
    <citation type="submission" date="2019-02" db="EMBL/GenBank/DDBJ databases">
        <title>Deep-cultivation of Planctomycetes and their phenomic and genomic characterization uncovers novel biology.</title>
        <authorList>
            <person name="Wiegand S."/>
            <person name="Jogler M."/>
            <person name="Boedeker C."/>
            <person name="Pinto D."/>
            <person name="Vollmers J."/>
            <person name="Rivas-Marin E."/>
            <person name="Kohn T."/>
            <person name="Peeters S.H."/>
            <person name="Heuer A."/>
            <person name="Rast P."/>
            <person name="Oberbeckmann S."/>
            <person name="Bunk B."/>
            <person name="Jeske O."/>
            <person name="Meyerdierks A."/>
            <person name="Storesund J.E."/>
            <person name="Kallscheuer N."/>
            <person name="Luecker S."/>
            <person name="Lage O.M."/>
            <person name="Pohl T."/>
            <person name="Merkel B.J."/>
            <person name="Hornburger P."/>
            <person name="Mueller R.-W."/>
            <person name="Bruemmer F."/>
            <person name="Labrenz M."/>
            <person name="Spormann A.M."/>
            <person name="Op Den Camp H."/>
            <person name="Overmann J."/>
            <person name="Amann R."/>
            <person name="Jetten M.S.M."/>
            <person name="Mascher T."/>
            <person name="Medema M.H."/>
            <person name="Devos D.P."/>
            <person name="Kaster A.-K."/>
            <person name="Ovreas L."/>
            <person name="Rohde M."/>
            <person name="Galperin M.Y."/>
            <person name="Jogler C."/>
        </authorList>
    </citation>
    <scope>NUCLEOTIDE SEQUENCE [LARGE SCALE GENOMIC DNA]</scope>
    <source>
        <strain evidence="1 2">Enr8</strain>
    </source>
</reference>
<dbReference type="Gene3D" id="3.40.50.720">
    <property type="entry name" value="NAD(P)-binding Rossmann-like Domain"/>
    <property type="match status" value="1"/>
</dbReference>
<gene>
    <name evidence="1" type="ORF">Enr8_22240</name>
</gene>
<dbReference type="PANTHER" id="PTHR13812">
    <property type="entry name" value="KETIMINE REDUCTASE MU-CRYSTALLIN"/>
    <property type="match status" value="1"/>
</dbReference>
<organism evidence="1 2">
    <name type="scientific">Blastopirellula retiformator</name>
    <dbReference type="NCBI Taxonomy" id="2527970"/>
    <lineage>
        <taxon>Bacteria</taxon>
        <taxon>Pseudomonadati</taxon>
        <taxon>Planctomycetota</taxon>
        <taxon>Planctomycetia</taxon>
        <taxon>Pirellulales</taxon>
        <taxon>Pirellulaceae</taxon>
        <taxon>Blastopirellula</taxon>
    </lineage>
</organism>
<comment type="caution">
    <text evidence="1">The sequence shown here is derived from an EMBL/GenBank/DDBJ whole genome shotgun (WGS) entry which is preliminary data.</text>
</comment>
<evidence type="ECO:0000313" key="2">
    <source>
        <dbReference type="Proteomes" id="UP000318878"/>
    </source>
</evidence>